<keyword evidence="4" id="KW-1185">Reference proteome</keyword>
<evidence type="ECO:0000256" key="1">
    <source>
        <dbReference type="SAM" id="MobiDB-lite"/>
    </source>
</evidence>
<comment type="caution">
    <text evidence="3">The sequence shown here is derived from an EMBL/GenBank/DDBJ whole genome shotgun (WGS) entry which is preliminary data.</text>
</comment>
<dbReference type="EMBL" id="MKKK01000008">
    <property type="protein sequence ID" value="OEY97473.1"/>
    <property type="molecule type" value="Genomic_DNA"/>
</dbReference>
<evidence type="ECO:0000313" key="3">
    <source>
        <dbReference type="EMBL" id="OEY97473.1"/>
    </source>
</evidence>
<dbReference type="PANTHER" id="PTHR34703:SF1">
    <property type="entry name" value="ANTIPORTER SUBUNIT MNHG2-RELATED"/>
    <property type="match status" value="1"/>
</dbReference>
<dbReference type="InterPro" id="IPR005133">
    <property type="entry name" value="PhaG_MnhG_YufB"/>
</dbReference>
<evidence type="ECO:0000313" key="4">
    <source>
        <dbReference type="Proteomes" id="UP000185895"/>
    </source>
</evidence>
<feature type="transmembrane region" description="Helical" evidence="2">
    <location>
        <begin position="43"/>
        <end position="61"/>
    </location>
</feature>
<dbReference type="RefSeq" id="WP_070069060.1">
    <property type="nucleotide sequence ID" value="NZ_MKKK01000008.1"/>
</dbReference>
<reference evidence="3 4" key="1">
    <citation type="submission" date="2016-09" db="EMBL/GenBank/DDBJ databases">
        <authorList>
            <person name="Capua I."/>
            <person name="De Benedictis P."/>
            <person name="Joannis T."/>
            <person name="Lombin L.H."/>
            <person name="Cattoli G."/>
        </authorList>
    </citation>
    <scope>NUCLEOTIDE SEQUENCE [LARGE SCALE GENOMIC DNA]</scope>
    <source>
        <strain evidence="3 4">ANC 4671</strain>
    </source>
</reference>
<dbReference type="STRING" id="1262585.BJI46_09580"/>
<feature type="transmembrane region" description="Helical" evidence="2">
    <location>
        <begin position="6"/>
        <end position="31"/>
    </location>
</feature>
<dbReference type="Proteomes" id="UP000185895">
    <property type="component" value="Unassembled WGS sequence"/>
</dbReference>
<dbReference type="PANTHER" id="PTHR34703">
    <property type="entry name" value="ANTIPORTER SUBUNIT MNHG2-RELATED"/>
    <property type="match status" value="1"/>
</dbReference>
<keyword evidence="2" id="KW-0472">Membrane</keyword>
<dbReference type="NCBIfam" id="NF009316">
    <property type="entry name" value="PRK12674.1-5"/>
    <property type="match status" value="1"/>
</dbReference>
<dbReference type="NCBIfam" id="TIGR01300">
    <property type="entry name" value="CPA3_mnhG_phaG"/>
    <property type="match status" value="1"/>
</dbReference>
<keyword evidence="2" id="KW-0812">Transmembrane</keyword>
<name>A0A1E7RDW8_9GAMM</name>
<dbReference type="Pfam" id="PF03334">
    <property type="entry name" value="PhaG_MnhG_YufB"/>
    <property type="match status" value="1"/>
</dbReference>
<sequence>MQLLMEILVAFFLLTGAFFLFVGGVGMIRLPDLFMRLHAPTKASTLGLGSFLIASIIYSAFHGRFGFPELLITLLAFITAPVSANLLAQAAIHLNLRSRSGDVPEALNRPLPWQKIRRPVYKNTRNQKHPELTPKEDKDQL</sequence>
<protein>
    <submittedName>
        <fullName evidence="3">Na+/H+ antiporter subunit G</fullName>
    </submittedName>
</protein>
<dbReference type="AlphaFoldDB" id="A0A1E7RDW8"/>
<feature type="compositionally biased region" description="Basic and acidic residues" evidence="1">
    <location>
        <begin position="128"/>
        <end position="141"/>
    </location>
</feature>
<dbReference type="NCBIfam" id="NF009313">
    <property type="entry name" value="PRK12674.1-1"/>
    <property type="match status" value="1"/>
</dbReference>
<dbReference type="GO" id="GO:0015385">
    <property type="term" value="F:sodium:proton antiporter activity"/>
    <property type="evidence" value="ECO:0007669"/>
    <property type="project" value="TreeGrafter"/>
</dbReference>
<gene>
    <name evidence="3" type="ORF">BJI46_09580</name>
</gene>
<feature type="region of interest" description="Disordered" evidence="1">
    <location>
        <begin position="118"/>
        <end position="141"/>
    </location>
</feature>
<evidence type="ECO:0000256" key="2">
    <source>
        <dbReference type="SAM" id="Phobius"/>
    </source>
</evidence>
<proteinExistence type="predicted"/>
<organism evidence="3 4">
    <name type="scientific">Acinetobacter qingfengensis</name>
    <dbReference type="NCBI Taxonomy" id="1262585"/>
    <lineage>
        <taxon>Bacteria</taxon>
        <taxon>Pseudomonadati</taxon>
        <taxon>Pseudomonadota</taxon>
        <taxon>Gammaproteobacteria</taxon>
        <taxon>Moraxellales</taxon>
        <taxon>Moraxellaceae</taxon>
        <taxon>Acinetobacter</taxon>
    </lineage>
</organism>
<accession>A0A1E7RDW8</accession>
<dbReference type="OrthoDB" id="9813804at2"/>
<keyword evidence="2" id="KW-1133">Transmembrane helix</keyword>
<feature type="transmembrane region" description="Helical" evidence="2">
    <location>
        <begin position="67"/>
        <end position="88"/>
    </location>
</feature>